<keyword evidence="1" id="KW-0732">Signal</keyword>
<reference evidence="2" key="1">
    <citation type="journal article" date="2020" name="Stud. Mycol.">
        <title>101 Dothideomycetes genomes: a test case for predicting lifestyles and emergence of pathogens.</title>
        <authorList>
            <person name="Haridas S."/>
            <person name="Albert R."/>
            <person name="Binder M."/>
            <person name="Bloem J."/>
            <person name="Labutti K."/>
            <person name="Salamov A."/>
            <person name="Andreopoulos B."/>
            <person name="Baker S."/>
            <person name="Barry K."/>
            <person name="Bills G."/>
            <person name="Bluhm B."/>
            <person name="Cannon C."/>
            <person name="Castanera R."/>
            <person name="Culley D."/>
            <person name="Daum C."/>
            <person name="Ezra D."/>
            <person name="Gonzalez J."/>
            <person name="Henrissat B."/>
            <person name="Kuo A."/>
            <person name="Liang C."/>
            <person name="Lipzen A."/>
            <person name="Lutzoni F."/>
            <person name="Magnuson J."/>
            <person name="Mondo S."/>
            <person name="Nolan M."/>
            <person name="Ohm R."/>
            <person name="Pangilinan J."/>
            <person name="Park H.-J."/>
            <person name="Ramirez L."/>
            <person name="Alfaro M."/>
            <person name="Sun H."/>
            <person name="Tritt A."/>
            <person name="Yoshinaga Y."/>
            <person name="Zwiers L.-H."/>
            <person name="Turgeon B."/>
            <person name="Goodwin S."/>
            <person name="Spatafora J."/>
            <person name="Crous P."/>
            <person name="Grigoriev I."/>
        </authorList>
    </citation>
    <scope>NUCLEOTIDE SEQUENCE</scope>
    <source>
        <strain evidence="2">CBS 473.64</strain>
    </source>
</reference>
<evidence type="ECO:0000256" key="1">
    <source>
        <dbReference type="SAM" id="SignalP"/>
    </source>
</evidence>
<gene>
    <name evidence="2" type="ORF">P280DRAFT_471314</name>
</gene>
<dbReference type="EMBL" id="MU006790">
    <property type="protein sequence ID" value="KAF2638192.1"/>
    <property type="molecule type" value="Genomic_DNA"/>
</dbReference>
<dbReference type="AlphaFoldDB" id="A0A6A6RT16"/>
<accession>A0A6A6RT16</accession>
<evidence type="ECO:0000313" key="3">
    <source>
        <dbReference type="Proteomes" id="UP000799753"/>
    </source>
</evidence>
<keyword evidence="3" id="KW-1185">Reference proteome</keyword>
<evidence type="ECO:0000313" key="2">
    <source>
        <dbReference type="EMBL" id="KAF2638192.1"/>
    </source>
</evidence>
<feature type="chain" id="PRO_5025447015" evidence="1">
    <location>
        <begin position="24"/>
        <end position="75"/>
    </location>
</feature>
<dbReference type="Proteomes" id="UP000799753">
    <property type="component" value="Unassembled WGS sequence"/>
</dbReference>
<feature type="signal peptide" evidence="1">
    <location>
        <begin position="1"/>
        <end position="23"/>
    </location>
</feature>
<protein>
    <submittedName>
        <fullName evidence="2">Uncharacterized protein</fullName>
    </submittedName>
</protein>
<sequence>MNVTLAVAFQVTLILQFALKVHERHIGRDNGVTLVFYAYVLLSRAADLMSVNAADCLDSLDQDVADPVQFCTAWK</sequence>
<name>A0A6A6RT16_9PLEO</name>
<proteinExistence type="predicted"/>
<organism evidence="2 3">
    <name type="scientific">Massarina eburnea CBS 473.64</name>
    <dbReference type="NCBI Taxonomy" id="1395130"/>
    <lineage>
        <taxon>Eukaryota</taxon>
        <taxon>Fungi</taxon>
        <taxon>Dikarya</taxon>
        <taxon>Ascomycota</taxon>
        <taxon>Pezizomycotina</taxon>
        <taxon>Dothideomycetes</taxon>
        <taxon>Pleosporomycetidae</taxon>
        <taxon>Pleosporales</taxon>
        <taxon>Massarineae</taxon>
        <taxon>Massarinaceae</taxon>
        <taxon>Massarina</taxon>
    </lineage>
</organism>